<gene>
    <name evidence="4" type="ORF">LN473_02945</name>
    <name evidence="3" type="ORF">OR61_01625</name>
</gene>
<dbReference type="EMBL" id="JSYJ01000005">
    <property type="protein sequence ID" value="KHM98316.1"/>
    <property type="molecule type" value="Genomic_DNA"/>
</dbReference>
<name>A0AAJ0J2F7_9XANT</name>
<dbReference type="InterPro" id="IPR000868">
    <property type="entry name" value="Isochorismatase-like_dom"/>
</dbReference>
<sequence length="181" mass="19301">MSKAVIVIDLQNDYFPGGKLPLSEIEPAAANALAVIANARITRVPVLHVRHEAAADAAFFVAGSRGAQIHDTVSPHDGEVVIVKRHVNAFRETLLAQQLQQHGVTDVVIVGAMSHMCVDACVRAASDLGYTVTVLHDACATMDLDFGGTKVPAAHVHATMMAAFQFGYAAVRSTRDYLQAQ</sequence>
<dbReference type="PANTHER" id="PTHR43540">
    <property type="entry name" value="PEROXYUREIDOACRYLATE/UREIDOACRYLATE AMIDOHYDROLASE-RELATED"/>
    <property type="match status" value="1"/>
</dbReference>
<dbReference type="SUPFAM" id="SSF52499">
    <property type="entry name" value="Isochorismatase-like hydrolases"/>
    <property type="match status" value="1"/>
</dbReference>
<accession>A0AAJ0J2F7</accession>
<reference evidence="4" key="2">
    <citation type="submission" date="2021-11" db="EMBL/GenBank/DDBJ databases">
        <title>Genome resources and taxonomic validation of 89 Xanthomonas strains.</title>
        <authorList>
            <person name="Tambong J.T."/>
        </authorList>
    </citation>
    <scope>NUCLEOTIDE SEQUENCE</scope>
    <source>
        <strain evidence="4">Bv 5-4A</strain>
    </source>
</reference>
<dbReference type="InterPro" id="IPR050272">
    <property type="entry name" value="Isochorismatase-like_hydrls"/>
</dbReference>
<evidence type="ECO:0000259" key="2">
    <source>
        <dbReference type="Pfam" id="PF00857"/>
    </source>
</evidence>
<dbReference type="Proteomes" id="UP001430544">
    <property type="component" value="Unassembled WGS sequence"/>
</dbReference>
<feature type="domain" description="Isochorismatase-like" evidence="2">
    <location>
        <begin position="4"/>
        <end position="145"/>
    </location>
</feature>
<dbReference type="Pfam" id="PF00857">
    <property type="entry name" value="Isochorismatase"/>
    <property type="match status" value="1"/>
</dbReference>
<evidence type="ECO:0000313" key="5">
    <source>
        <dbReference type="Proteomes" id="UP000030969"/>
    </source>
</evidence>
<evidence type="ECO:0000313" key="4">
    <source>
        <dbReference type="EMBL" id="MCC8620965.1"/>
    </source>
</evidence>
<comment type="caution">
    <text evidence="3">The sequence shown here is derived from an EMBL/GenBank/DDBJ whole genome shotgun (WGS) entry which is preliminary data.</text>
</comment>
<dbReference type="RefSeq" id="WP_039424272.1">
    <property type="nucleotide sequence ID" value="NZ_CP018470.1"/>
</dbReference>
<keyword evidence="1 4" id="KW-0378">Hydrolase</keyword>
<dbReference type="GO" id="GO:0016787">
    <property type="term" value="F:hydrolase activity"/>
    <property type="evidence" value="ECO:0007669"/>
    <property type="project" value="UniProtKB-KW"/>
</dbReference>
<organism evidence="3 5">
    <name type="scientific">Xanthomonas vesicatoria</name>
    <dbReference type="NCBI Taxonomy" id="56460"/>
    <lineage>
        <taxon>Bacteria</taxon>
        <taxon>Pseudomonadati</taxon>
        <taxon>Pseudomonadota</taxon>
        <taxon>Gammaproteobacteria</taxon>
        <taxon>Lysobacterales</taxon>
        <taxon>Lysobacteraceae</taxon>
        <taxon>Xanthomonas</taxon>
    </lineage>
</organism>
<dbReference type="PANTHER" id="PTHR43540:SF1">
    <property type="entry name" value="ISOCHORISMATASE HYDROLASE"/>
    <property type="match status" value="1"/>
</dbReference>
<evidence type="ECO:0000256" key="1">
    <source>
        <dbReference type="ARBA" id="ARBA00022801"/>
    </source>
</evidence>
<dbReference type="Proteomes" id="UP000030969">
    <property type="component" value="Unassembled WGS sequence"/>
</dbReference>
<dbReference type="AlphaFoldDB" id="A0AAJ0J2F7"/>
<proteinExistence type="predicted"/>
<protein>
    <submittedName>
        <fullName evidence="4">Cysteine hydrolase</fullName>
    </submittedName>
    <submittedName>
        <fullName evidence="3">Isochorismatase</fullName>
    </submittedName>
</protein>
<dbReference type="Gene3D" id="3.40.50.850">
    <property type="entry name" value="Isochorismatase-like"/>
    <property type="match status" value="1"/>
</dbReference>
<dbReference type="EMBL" id="JAJIUN010000009">
    <property type="protein sequence ID" value="MCC8620965.1"/>
    <property type="molecule type" value="Genomic_DNA"/>
</dbReference>
<evidence type="ECO:0000313" key="3">
    <source>
        <dbReference type="EMBL" id="KHM98316.1"/>
    </source>
</evidence>
<keyword evidence="6" id="KW-1185">Reference proteome</keyword>
<reference evidence="3 5" key="1">
    <citation type="submission" date="2014-11" db="EMBL/GenBank/DDBJ databases">
        <title>Draft Genome Sequences of Xanthomonas vesicatoria Strains from the Balkan Peninsula.</title>
        <authorList>
            <person name="Vancheva T."/>
            <person name="Lefeuvre P."/>
            <person name="Bogatzevska N."/>
            <person name="Moncheva P."/>
            <person name="Koebnik R."/>
        </authorList>
    </citation>
    <scope>NUCLEOTIDE SEQUENCE [LARGE SCALE GENOMIC DNA]</scope>
    <source>
        <strain evidence="3 5">53M</strain>
    </source>
</reference>
<dbReference type="InterPro" id="IPR036380">
    <property type="entry name" value="Isochorismatase-like_sf"/>
</dbReference>
<evidence type="ECO:0000313" key="6">
    <source>
        <dbReference type="Proteomes" id="UP001430544"/>
    </source>
</evidence>
<dbReference type="CDD" id="cd01014">
    <property type="entry name" value="nicotinamidase_related"/>
    <property type="match status" value="1"/>
</dbReference>